<dbReference type="STRING" id="1802620.A3D91_00365"/>
<dbReference type="Gene3D" id="3.30.70.380">
    <property type="entry name" value="Ferrodoxin-fold anticodon-binding domain"/>
    <property type="match status" value="1"/>
</dbReference>
<evidence type="ECO:0000256" key="5">
    <source>
        <dbReference type="ARBA" id="ARBA00022741"/>
    </source>
</evidence>
<dbReference type="SMART" id="SM00874">
    <property type="entry name" value="B5"/>
    <property type="match status" value="1"/>
</dbReference>
<dbReference type="PANTHER" id="PTHR10947">
    <property type="entry name" value="PHENYLALANYL-TRNA SYNTHETASE BETA CHAIN AND LEUCINE-RICH REPEAT-CONTAINING PROTEIN 47"/>
    <property type="match status" value="1"/>
</dbReference>
<dbReference type="SUPFAM" id="SSF56037">
    <property type="entry name" value="PheT/TilS domain"/>
    <property type="match status" value="1"/>
</dbReference>
<dbReference type="InterPro" id="IPR045864">
    <property type="entry name" value="aa-tRNA-synth_II/BPL/LPL"/>
</dbReference>
<evidence type="ECO:0000313" key="12">
    <source>
        <dbReference type="Proteomes" id="UP000178127"/>
    </source>
</evidence>
<dbReference type="Pfam" id="PF17759">
    <property type="entry name" value="tRNA_synthFbeta"/>
    <property type="match status" value="1"/>
</dbReference>
<dbReference type="InterPro" id="IPR041616">
    <property type="entry name" value="PheRS_beta_core"/>
</dbReference>
<keyword evidence="3" id="KW-0436">Ligase</keyword>
<organism evidence="11 12">
    <name type="scientific">candidate division WWE3 bacterium RIFCSPHIGHO2_02_FULL_38_14</name>
    <dbReference type="NCBI Taxonomy" id="1802620"/>
    <lineage>
        <taxon>Bacteria</taxon>
        <taxon>Katanobacteria</taxon>
    </lineage>
</organism>
<dbReference type="InterPro" id="IPR036690">
    <property type="entry name" value="Fdx_antiC-bd_sf"/>
</dbReference>
<dbReference type="GO" id="GO:0004826">
    <property type="term" value="F:phenylalanine-tRNA ligase activity"/>
    <property type="evidence" value="ECO:0007669"/>
    <property type="project" value="UniProtKB-EC"/>
</dbReference>
<evidence type="ECO:0000259" key="10">
    <source>
        <dbReference type="PROSITE" id="PS51483"/>
    </source>
</evidence>
<proteinExistence type="predicted"/>
<protein>
    <recommendedName>
        <fullName evidence="2">phenylalanine--tRNA ligase</fullName>
        <ecNumber evidence="2">6.1.1.20</ecNumber>
    </recommendedName>
</protein>
<gene>
    <name evidence="11" type="ORF">A3D91_00365</name>
</gene>
<dbReference type="GO" id="GO:0005524">
    <property type="term" value="F:ATP binding"/>
    <property type="evidence" value="ECO:0007669"/>
    <property type="project" value="UniProtKB-KW"/>
</dbReference>
<keyword evidence="7" id="KW-0460">Magnesium</keyword>
<evidence type="ECO:0000256" key="4">
    <source>
        <dbReference type="ARBA" id="ARBA00022723"/>
    </source>
</evidence>
<dbReference type="Gene3D" id="3.30.56.10">
    <property type="match status" value="2"/>
</dbReference>
<dbReference type="SMART" id="SM00873">
    <property type="entry name" value="B3_4"/>
    <property type="match status" value="1"/>
</dbReference>
<comment type="cofactor">
    <cofactor evidence="1">
        <name>Mg(2+)</name>
        <dbReference type="ChEBI" id="CHEBI:18420"/>
    </cofactor>
</comment>
<keyword evidence="8" id="KW-0648">Protein biosynthesis</keyword>
<keyword evidence="4" id="KW-0479">Metal-binding</keyword>
<dbReference type="SUPFAM" id="SSF55681">
    <property type="entry name" value="Class II aaRS and biotin synthetases"/>
    <property type="match status" value="1"/>
</dbReference>
<dbReference type="InterPro" id="IPR005147">
    <property type="entry name" value="tRNA_synthase_B5-dom"/>
</dbReference>
<dbReference type="EMBL" id="MEVD01000014">
    <property type="protein sequence ID" value="OGC53468.1"/>
    <property type="molecule type" value="Genomic_DNA"/>
</dbReference>
<dbReference type="Pfam" id="PF03483">
    <property type="entry name" value="B3_4"/>
    <property type="match status" value="1"/>
</dbReference>
<feature type="domain" description="B5" evidence="10">
    <location>
        <begin position="285"/>
        <end position="361"/>
    </location>
</feature>
<keyword evidence="9" id="KW-0030">Aminoacyl-tRNA synthetase</keyword>
<accession>A0A1F4V8M1</accession>
<dbReference type="InterPro" id="IPR045060">
    <property type="entry name" value="Phe-tRNA-ligase_IIc_bsu"/>
</dbReference>
<keyword evidence="5" id="KW-0547">Nucleotide-binding</keyword>
<evidence type="ECO:0000256" key="8">
    <source>
        <dbReference type="ARBA" id="ARBA00022917"/>
    </source>
</evidence>
<dbReference type="PANTHER" id="PTHR10947:SF0">
    <property type="entry name" value="PHENYLALANINE--TRNA LIGASE BETA SUBUNIT"/>
    <property type="match status" value="1"/>
</dbReference>
<dbReference type="SUPFAM" id="SSF46955">
    <property type="entry name" value="Putative DNA-binding domain"/>
    <property type="match status" value="2"/>
</dbReference>
<dbReference type="SMART" id="SM00896">
    <property type="entry name" value="FDX-ACB"/>
    <property type="match status" value="1"/>
</dbReference>
<keyword evidence="6" id="KW-0067">ATP-binding</keyword>
<dbReference type="InterPro" id="IPR005121">
    <property type="entry name" value="Fdx_antiC-bd"/>
</dbReference>
<evidence type="ECO:0000256" key="2">
    <source>
        <dbReference type="ARBA" id="ARBA00012814"/>
    </source>
</evidence>
<dbReference type="Gene3D" id="3.50.40.10">
    <property type="entry name" value="Phenylalanyl-trna Synthetase, Chain B, domain 3"/>
    <property type="match status" value="1"/>
</dbReference>
<evidence type="ECO:0000256" key="7">
    <source>
        <dbReference type="ARBA" id="ARBA00022842"/>
    </source>
</evidence>
<dbReference type="GO" id="GO:0000287">
    <property type="term" value="F:magnesium ion binding"/>
    <property type="evidence" value="ECO:0007669"/>
    <property type="project" value="InterPro"/>
</dbReference>
<evidence type="ECO:0000256" key="6">
    <source>
        <dbReference type="ARBA" id="ARBA00022840"/>
    </source>
</evidence>
<evidence type="ECO:0000313" key="11">
    <source>
        <dbReference type="EMBL" id="OGC53468.1"/>
    </source>
</evidence>
<sequence>MKIPLIWLKDYIEINKTPKEIAASFTSLGLMLDKPIENGVLDLEHRMDRADWLSITGCARDLAAFENAKFKFPKVHKEKGKEPTKESSVEIKVECPDLVNRFNTRVFRNIQVQESPEWLKERLEAYGIPSINNIVDITNFVMVELGQPMHAQDTDKMEKPEIVIRRAKNDEIVKTLLGEEVKLDPDVFVLTQNDKATVIGGIVGGESTGVDLKTKNIVLDAGNYNQTSVRRNSRKLKIQNETVLRYDKYLNTELTQIAIERAVELILELAGGEYYENFDYYPKKKHIKPMTLRHKRIKVLSGMEIEPPKVRKILELLEYKILDEDKKGLTVEIPHFRTDVEVEDDLVADVLRINNYEKIPVTLISAAPPKEITKPVYKYEEKLRDVCAGLGLHEHITDPLVAKNDNDKKQVVLENSQSSEKNSLRYSVYQTLTPVIEMYRKQNIKKCGLFEIGKTFELNGKGENIENYLETRVLEVVYFEEGMSPYNTSLNIKRVLGRLLKDMGIQNYYFQVNIADNKTGKSSQSGNNDNNYENKSLIKQEELVLGELKYDSFTIFTQEMLKAETVNTRIKHDITASIFEDISLVVKVGSIIGETIKAIKDLNSSITEVYVIDEYQDKKLGENKKGVTLRIEIATDKSGAASVKEKILEVIEKNPDIEIRT</sequence>
<dbReference type="SUPFAM" id="SSF54991">
    <property type="entry name" value="Anticodon-binding domain of PheRS"/>
    <property type="match status" value="1"/>
</dbReference>
<dbReference type="Proteomes" id="UP000178127">
    <property type="component" value="Unassembled WGS sequence"/>
</dbReference>
<dbReference type="Gene3D" id="3.30.930.10">
    <property type="entry name" value="Bira Bifunctional Protein, Domain 2"/>
    <property type="match status" value="1"/>
</dbReference>
<dbReference type="AlphaFoldDB" id="A0A1F4V8M1"/>
<comment type="caution">
    <text evidence="11">The sequence shown here is derived from an EMBL/GenBank/DDBJ whole genome shotgun (WGS) entry which is preliminary data.</text>
</comment>
<dbReference type="InterPro" id="IPR009061">
    <property type="entry name" value="DNA-bd_dom_put_sf"/>
</dbReference>
<dbReference type="InterPro" id="IPR005146">
    <property type="entry name" value="B3/B4_tRNA-bd"/>
</dbReference>
<dbReference type="EC" id="6.1.1.20" evidence="2"/>
<evidence type="ECO:0000256" key="1">
    <source>
        <dbReference type="ARBA" id="ARBA00001946"/>
    </source>
</evidence>
<evidence type="ECO:0000256" key="9">
    <source>
        <dbReference type="ARBA" id="ARBA00023146"/>
    </source>
</evidence>
<dbReference type="PROSITE" id="PS51483">
    <property type="entry name" value="B5"/>
    <property type="match status" value="1"/>
</dbReference>
<dbReference type="GO" id="GO:0003723">
    <property type="term" value="F:RNA binding"/>
    <property type="evidence" value="ECO:0007669"/>
    <property type="project" value="InterPro"/>
</dbReference>
<dbReference type="Pfam" id="PF03484">
    <property type="entry name" value="B5"/>
    <property type="match status" value="1"/>
</dbReference>
<name>A0A1F4V8M1_UNCKA</name>
<reference evidence="11 12" key="1">
    <citation type="journal article" date="2016" name="Nat. Commun.">
        <title>Thousands of microbial genomes shed light on interconnected biogeochemical processes in an aquifer system.</title>
        <authorList>
            <person name="Anantharaman K."/>
            <person name="Brown C.T."/>
            <person name="Hug L.A."/>
            <person name="Sharon I."/>
            <person name="Castelle C.J."/>
            <person name="Probst A.J."/>
            <person name="Thomas B.C."/>
            <person name="Singh A."/>
            <person name="Wilkins M.J."/>
            <person name="Karaoz U."/>
            <person name="Brodie E.L."/>
            <person name="Williams K.H."/>
            <person name="Hubbard S.S."/>
            <person name="Banfield J.F."/>
        </authorList>
    </citation>
    <scope>NUCLEOTIDE SEQUENCE [LARGE SCALE GENOMIC DNA]</scope>
</reference>
<dbReference type="GO" id="GO:0006432">
    <property type="term" value="P:phenylalanyl-tRNA aminoacylation"/>
    <property type="evidence" value="ECO:0007669"/>
    <property type="project" value="InterPro"/>
</dbReference>
<evidence type="ECO:0000256" key="3">
    <source>
        <dbReference type="ARBA" id="ARBA00022598"/>
    </source>
</evidence>
<dbReference type="GO" id="GO:0009328">
    <property type="term" value="C:phenylalanine-tRNA ligase complex"/>
    <property type="evidence" value="ECO:0007669"/>
    <property type="project" value="TreeGrafter"/>
</dbReference>
<dbReference type="InterPro" id="IPR020825">
    <property type="entry name" value="Phe-tRNA_synthase-like_B3/B4"/>
</dbReference>